<gene>
    <name evidence="2" type="ORF">J1605_016382</name>
</gene>
<evidence type="ECO:0000313" key="3">
    <source>
        <dbReference type="Proteomes" id="UP001159641"/>
    </source>
</evidence>
<feature type="region of interest" description="Disordered" evidence="1">
    <location>
        <begin position="90"/>
        <end position="130"/>
    </location>
</feature>
<evidence type="ECO:0000313" key="2">
    <source>
        <dbReference type="EMBL" id="KAJ8798579.1"/>
    </source>
</evidence>
<feature type="compositionally biased region" description="Polar residues" evidence="1">
    <location>
        <begin position="100"/>
        <end position="110"/>
    </location>
</feature>
<reference evidence="2 3" key="1">
    <citation type="submission" date="2022-11" db="EMBL/GenBank/DDBJ databases">
        <title>Whole genome sequence of Eschrichtius robustus ER-17-0199.</title>
        <authorList>
            <person name="Bruniche-Olsen A."/>
            <person name="Black A.N."/>
            <person name="Fields C.J."/>
            <person name="Walden K."/>
            <person name="Dewoody J.A."/>
        </authorList>
    </citation>
    <scope>NUCLEOTIDE SEQUENCE [LARGE SCALE GENOMIC DNA]</scope>
    <source>
        <strain evidence="2">ER-17-0199</strain>
        <tissue evidence="2">Blubber</tissue>
    </source>
</reference>
<evidence type="ECO:0000256" key="1">
    <source>
        <dbReference type="SAM" id="MobiDB-lite"/>
    </source>
</evidence>
<keyword evidence="3" id="KW-1185">Reference proteome</keyword>
<proteinExistence type="predicted"/>
<dbReference type="PROSITE" id="PS51257">
    <property type="entry name" value="PROKAR_LIPOPROTEIN"/>
    <property type="match status" value="1"/>
</dbReference>
<comment type="caution">
    <text evidence="2">The sequence shown here is derived from an EMBL/GenBank/DDBJ whole genome shotgun (WGS) entry which is preliminary data.</text>
</comment>
<accession>A0AB34I519</accession>
<protein>
    <submittedName>
        <fullName evidence="2">Uncharacterized protein</fullName>
    </submittedName>
</protein>
<dbReference type="AlphaFoldDB" id="A0AB34I519"/>
<dbReference type="Proteomes" id="UP001159641">
    <property type="component" value="Unassembled WGS sequence"/>
</dbReference>
<sequence length="130" mass="14358">MEKRGGQPSLVTTLACHTIPHLHPPVDPLPLLPPMLLLLLLLAGPSLDQCRWRVRQRCCTQAEKRVMGGLGPGWEWGECWERKKLELEPPEREGARENLGLSSNFAQGQPCSEDEANQVAMVTPHSSTSG</sequence>
<dbReference type="EMBL" id="JAIQCJ010000020">
    <property type="protein sequence ID" value="KAJ8798579.1"/>
    <property type="molecule type" value="Genomic_DNA"/>
</dbReference>
<name>A0AB34I519_ESCRO</name>
<organism evidence="2 3">
    <name type="scientific">Eschrichtius robustus</name>
    <name type="common">California gray whale</name>
    <name type="synonym">Eschrichtius gibbosus</name>
    <dbReference type="NCBI Taxonomy" id="9764"/>
    <lineage>
        <taxon>Eukaryota</taxon>
        <taxon>Metazoa</taxon>
        <taxon>Chordata</taxon>
        <taxon>Craniata</taxon>
        <taxon>Vertebrata</taxon>
        <taxon>Euteleostomi</taxon>
        <taxon>Mammalia</taxon>
        <taxon>Eutheria</taxon>
        <taxon>Laurasiatheria</taxon>
        <taxon>Artiodactyla</taxon>
        <taxon>Whippomorpha</taxon>
        <taxon>Cetacea</taxon>
        <taxon>Mysticeti</taxon>
        <taxon>Eschrichtiidae</taxon>
        <taxon>Eschrichtius</taxon>
    </lineage>
</organism>